<evidence type="ECO:0000256" key="5">
    <source>
        <dbReference type="ARBA" id="ARBA00022597"/>
    </source>
</evidence>
<protein>
    <submittedName>
        <fullName evidence="18">Sugar ABC transporter substrate-binding protein</fullName>
    </submittedName>
</protein>
<dbReference type="InterPro" id="IPR003715">
    <property type="entry name" value="Poly_export_N"/>
</dbReference>
<dbReference type="GO" id="GO:0015159">
    <property type="term" value="F:polysaccharide transmembrane transporter activity"/>
    <property type="evidence" value="ECO:0007669"/>
    <property type="project" value="InterPro"/>
</dbReference>
<evidence type="ECO:0000256" key="15">
    <source>
        <dbReference type="SAM" id="SignalP"/>
    </source>
</evidence>
<keyword evidence="7 15" id="KW-0732">Signal</keyword>
<evidence type="ECO:0000256" key="4">
    <source>
        <dbReference type="ARBA" id="ARBA00022452"/>
    </source>
</evidence>
<comment type="caution">
    <text evidence="18">The sequence shown here is derived from an EMBL/GenBank/DDBJ whole genome shotgun (WGS) entry which is preliminary data.</text>
</comment>
<dbReference type="Gene3D" id="3.30.1950.10">
    <property type="entry name" value="wza like domain"/>
    <property type="match status" value="1"/>
</dbReference>
<dbReference type="EMBL" id="CABFMQ020000076">
    <property type="protein sequence ID" value="VTZ50104.1"/>
    <property type="molecule type" value="Genomic_DNA"/>
</dbReference>
<keyword evidence="4" id="KW-1134">Transmembrane beta strand</keyword>
<evidence type="ECO:0000256" key="8">
    <source>
        <dbReference type="ARBA" id="ARBA00023047"/>
    </source>
</evidence>
<dbReference type="InterPro" id="IPR054765">
    <property type="entry name" value="SLBB_dom"/>
</dbReference>
<keyword evidence="14" id="KW-0449">Lipoprotein</keyword>
<keyword evidence="3" id="KW-0813">Transport</keyword>
<dbReference type="Pfam" id="PF22461">
    <property type="entry name" value="SLBB_2"/>
    <property type="match status" value="1"/>
</dbReference>
<dbReference type="AlphaFoldDB" id="A0A8B6M5I4"/>
<evidence type="ECO:0000256" key="13">
    <source>
        <dbReference type="ARBA" id="ARBA00023237"/>
    </source>
</evidence>
<keyword evidence="5" id="KW-0762">Sugar transport</keyword>
<dbReference type="Pfam" id="PF02563">
    <property type="entry name" value="Poly_export"/>
    <property type="match status" value="1"/>
</dbReference>
<dbReference type="PROSITE" id="PS51257">
    <property type="entry name" value="PROKAR_LIPOPROTEIN"/>
    <property type="match status" value="1"/>
</dbReference>
<dbReference type="RefSeq" id="WP_174512236.1">
    <property type="nucleotide sequence ID" value="NZ_CABFMQ020000076.1"/>
</dbReference>
<keyword evidence="6" id="KW-0812">Transmembrane</keyword>
<reference evidence="18 19" key="1">
    <citation type="submission" date="2019-05" db="EMBL/GenBank/DDBJ databases">
        <authorList>
            <person name="Farhan Ul Haque M."/>
        </authorList>
    </citation>
    <scope>NUCLEOTIDE SEQUENCE [LARGE SCALE GENOMIC DNA]</scope>
    <source>
        <strain evidence="18">2</strain>
    </source>
</reference>
<evidence type="ECO:0000256" key="7">
    <source>
        <dbReference type="ARBA" id="ARBA00022729"/>
    </source>
</evidence>
<evidence type="ECO:0000259" key="16">
    <source>
        <dbReference type="Pfam" id="PF02563"/>
    </source>
</evidence>
<evidence type="ECO:0000313" key="18">
    <source>
        <dbReference type="EMBL" id="VTZ50104.1"/>
    </source>
</evidence>
<feature type="domain" description="Polysaccharide export protein N-terminal" evidence="16">
    <location>
        <begin position="75"/>
        <end position="165"/>
    </location>
</feature>
<dbReference type="GO" id="GO:0046930">
    <property type="term" value="C:pore complex"/>
    <property type="evidence" value="ECO:0007669"/>
    <property type="project" value="UniProtKB-KW"/>
</dbReference>
<evidence type="ECO:0000256" key="1">
    <source>
        <dbReference type="ARBA" id="ARBA00004571"/>
    </source>
</evidence>
<comment type="similarity">
    <text evidence="2">Belongs to the BexD/CtrA/VexA family.</text>
</comment>
<sequence>MLGFRLGGITLLASALLSAGGCSFFPNDGPASVDVLKQKSESLPYALIKLTPETIDVLAAYEPKGLAGAFTDRRPSSNIKFGIGDIVSTTVFEATAGGLFIPLDAGARPGNYVTLPDQPVDNNGNITFPFAGVIRAAGRTNVEIQNEIVDKIKNRAIEPQVVVTLAQQRTSLISVIGEVNTPLRFAVPATGAGDRVLDAITRAGGIKGQGYSTWVMLERGGRRATVPFENLVMNAANNIYIQPGDRIYVYQEQQKFIVFGASGAEGTLGSQGEFNFDAWRINLAEGVAKASGLQDARADAANVFLYRREPREVAKLLGADVSGFVGDLVPVIFQINLSDPGGYFLATRTQMRNGDVIFISNSQSYQLSKFFNFVTTVTQATTGVTSTIIGVPTASAAVHGNTLATPVTGTAGTTVIPVTTATP</sequence>
<evidence type="ECO:0000256" key="9">
    <source>
        <dbReference type="ARBA" id="ARBA00023065"/>
    </source>
</evidence>
<feature type="domain" description="SLBB" evidence="17">
    <location>
        <begin position="172"/>
        <end position="249"/>
    </location>
</feature>
<evidence type="ECO:0000256" key="14">
    <source>
        <dbReference type="ARBA" id="ARBA00023288"/>
    </source>
</evidence>
<dbReference type="GO" id="GO:0009279">
    <property type="term" value="C:cell outer membrane"/>
    <property type="evidence" value="ECO:0007669"/>
    <property type="project" value="UniProtKB-SubCell"/>
</dbReference>
<gene>
    <name evidence="18" type="ORF">MPC4_20314</name>
</gene>
<dbReference type="PANTHER" id="PTHR33619:SF3">
    <property type="entry name" value="POLYSACCHARIDE EXPORT PROTEIN GFCE-RELATED"/>
    <property type="match status" value="1"/>
</dbReference>
<evidence type="ECO:0000259" key="17">
    <source>
        <dbReference type="Pfam" id="PF22461"/>
    </source>
</evidence>
<keyword evidence="10" id="KW-0626">Porin</keyword>
<accession>A0A8B6M5I4</accession>
<evidence type="ECO:0000313" key="19">
    <source>
        <dbReference type="Proteomes" id="UP000485880"/>
    </source>
</evidence>
<comment type="subcellular location">
    <subcellularLocation>
        <location evidence="1">Cell outer membrane</location>
        <topology evidence="1">Multi-pass membrane protein</topology>
    </subcellularLocation>
</comment>
<evidence type="ECO:0000256" key="10">
    <source>
        <dbReference type="ARBA" id="ARBA00023114"/>
    </source>
</evidence>
<evidence type="ECO:0000256" key="6">
    <source>
        <dbReference type="ARBA" id="ARBA00022692"/>
    </source>
</evidence>
<keyword evidence="13" id="KW-0998">Cell outer membrane</keyword>
<feature type="chain" id="PRO_5032366857" evidence="15">
    <location>
        <begin position="20"/>
        <end position="423"/>
    </location>
</feature>
<dbReference type="Proteomes" id="UP000485880">
    <property type="component" value="Unassembled WGS sequence"/>
</dbReference>
<evidence type="ECO:0000256" key="3">
    <source>
        <dbReference type="ARBA" id="ARBA00022448"/>
    </source>
</evidence>
<keyword evidence="19" id="KW-1185">Reference proteome</keyword>
<dbReference type="GO" id="GO:0015288">
    <property type="term" value="F:porin activity"/>
    <property type="evidence" value="ECO:0007669"/>
    <property type="project" value="UniProtKB-KW"/>
</dbReference>
<evidence type="ECO:0000256" key="11">
    <source>
        <dbReference type="ARBA" id="ARBA00023136"/>
    </source>
</evidence>
<dbReference type="Gene3D" id="3.10.560.10">
    <property type="entry name" value="Outer membrane lipoprotein wza domain like"/>
    <property type="match status" value="2"/>
</dbReference>
<keyword evidence="11" id="KW-0472">Membrane</keyword>
<proteinExistence type="inferred from homology"/>
<name>A0A8B6M5I4_METTU</name>
<evidence type="ECO:0000256" key="2">
    <source>
        <dbReference type="ARBA" id="ARBA00009450"/>
    </source>
</evidence>
<feature type="signal peptide" evidence="15">
    <location>
        <begin position="1"/>
        <end position="19"/>
    </location>
</feature>
<organism evidence="18 19">
    <name type="scientific">Methylocella tundrae</name>
    <dbReference type="NCBI Taxonomy" id="227605"/>
    <lineage>
        <taxon>Bacteria</taxon>
        <taxon>Pseudomonadati</taxon>
        <taxon>Pseudomonadota</taxon>
        <taxon>Alphaproteobacteria</taxon>
        <taxon>Hyphomicrobiales</taxon>
        <taxon>Beijerinckiaceae</taxon>
        <taxon>Methylocella</taxon>
    </lineage>
</organism>
<keyword evidence="12" id="KW-0564">Palmitate</keyword>
<evidence type="ECO:0000256" key="12">
    <source>
        <dbReference type="ARBA" id="ARBA00023139"/>
    </source>
</evidence>
<dbReference type="PANTHER" id="PTHR33619">
    <property type="entry name" value="POLYSACCHARIDE EXPORT PROTEIN GFCE-RELATED"/>
    <property type="match status" value="1"/>
</dbReference>
<keyword evidence="9" id="KW-0406">Ion transport</keyword>
<keyword evidence="8" id="KW-0625">Polysaccharide transport</keyword>
<dbReference type="InterPro" id="IPR049712">
    <property type="entry name" value="Poly_export"/>
</dbReference>
<dbReference type="GO" id="GO:0006811">
    <property type="term" value="P:monoatomic ion transport"/>
    <property type="evidence" value="ECO:0007669"/>
    <property type="project" value="UniProtKB-KW"/>
</dbReference>